<sequence>MTPSLFPEPAESLQGYPATDVRRWIGGSLSGAVFDDTEKYRFSLWRRWIDECPVSRMVAFIALNPSTANAQKLDNTTKKCVRMAKSWGYDGFIMLNIFAWRDTKPKMMKLAAEPIGSGNDIVLATVAKSCGLLVCAWGTNGTHMDRHTSVRKFLAENLVQASCLEITKHGYPRHPLFCRDSSQPIPYSLQ</sequence>
<dbReference type="EMBL" id="LR797178">
    <property type="protein sequence ID" value="CAB4191656.1"/>
    <property type="molecule type" value="Genomic_DNA"/>
</dbReference>
<dbReference type="Pfam" id="PF07799">
    <property type="entry name" value="DUF1643"/>
    <property type="match status" value="1"/>
</dbReference>
<proteinExistence type="predicted"/>
<gene>
    <name evidence="1" type="ORF">UFOVP1229_74</name>
</gene>
<dbReference type="InterPro" id="IPR012441">
    <property type="entry name" value="DUF1643"/>
</dbReference>
<name>A0A6J5RAT2_9CAUD</name>
<organism evidence="1">
    <name type="scientific">uncultured Caudovirales phage</name>
    <dbReference type="NCBI Taxonomy" id="2100421"/>
    <lineage>
        <taxon>Viruses</taxon>
        <taxon>Duplodnaviria</taxon>
        <taxon>Heunggongvirae</taxon>
        <taxon>Uroviricota</taxon>
        <taxon>Caudoviricetes</taxon>
        <taxon>Peduoviridae</taxon>
        <taxon>Maltschvirus</taxon>
        <taxon>Maltschvirus maltsch</taxon>
    </lineage>
</organism>
<evidence type="ECO:0008006" key="2">
    <source>
        <dbReference type="Google" id="ProtNLM"/>
    </source>
</evidence>
<evidence type="ECO:0000313" key="1">
    <source>
        <dbReference type="EMBL" id="CAB4191656.1"/>
    </source>
</evidence>
<protein>
    <recommendedName>
        <fullName evidence="2">DUF1643 domain-containing protein</fullName>
    </recommendedName>
</protein>
<accession>A0A6J5RAT2</accession>
<reference evidence="1" key="1">
    <citation type="submission" date="2020-05" db="EMBL/GenBank/DDBJ databases">
        <authorList>
            <person name="Chiriac C."/>
            <person name="Salcher M."/>
            <person name="Ghai R."/>
            <person name="Kavagutti S V."/>
        </authorList>
    </citation>
    <scope>NUCLEOTIDE SEQUENCE</scope>
</reference>